<dbReference type="RefSeq" id="WP_162656480.1">
    <property type="nucleotide sequence ID" value="NZ_LR593887.1"/>
</dbReference>
<organism evidence="1">
    <name type="scientific">Tuwongella immobilis</name>
    <dbReference type="NCBI Taxonomy" id="692036"/>
    <lineage>
        <taxon>Bacteria</taxon>
        <taxon>Pseudomonadati</taxon>
        <taxon>Planctomycetota</taxon>
        <taxon>Planctomycetia</taxon>
        <taxon>Gemmatales</taxon>
        <taxon>Gemmataceae</taxon>
        <taxon>Tuwongella</taxon>
    </lineage>
</organism>
<evidence type="ECO:0000313" key="1">
    <source>
        <dbReference type="EMBL" id="VIP01254.1"/>
    </source>
</evidence>
<name>A0A6C2YIQ8_9BACT</name>
<protein>
    <submittedName>
        <fullName evidence="1">Uncharacterized protein</fullName>
    </submittedName>
</protein>
<sequence>MAAVDRWVLTISASDRWQPSDLVQTPNQGDRVNPDRFGELLHSWVSWWHAGPLGSLLQQTIRGLCQEFRKKSSYQLDNPADPPDTITEL</sequence>
<accession>A0A6C2YIQ8</accession>
<dbReference type="AlphaFoldDB" id="A0A6C2YIQ8"/>
<reference evidence="1" key="1">
    <citation type="submission" date="2019-04" db="EMBL/GenBank/DDBJ databases">
        <authorList>
            <consortium name="Science for Life Laboratories"/>
        </authorList>
    </citation>
    <scope>NUCLEOTIDE SEQUENCE</scope>
    <source>
        <strain evidence="1">MBLW1</strain>
    </source>
</reference>
<keyword evidence="2" id="KW-1185">Reference proteome</keyword>
<proteinExistence type="predicted"/>
<dbReference type="InParanoid" id="A0A6C2YIQ8"/>
<dbReference type="EMBL" id="LR593887">
    <property type="protein sequence ID" value="VTR97934.1"/>
    <property type="molecule type" value="Genomic_DNA"/>
</dbReference>
<evidence type="ECO:0000313" key="2">
    <source>
        <dbReference type="Proteomes" id="UP000464378"/>
    </source>
</evidence>
<dbReference type="KEGG" id="tim:GMBLW1_27060"/>
<dbReference type="Proteomes" id="UP000464378">
    <property type="component" value="Chromosome"/>
</dbReference>
<gene>
    <name evidence="1" type="ORF">GMBLW1_27060</name>
</gene>
<dbReference type="EMBL" id="LR586016">
    <property type="protein sequence ID" value="VIP01254.1"/>
    <property type="molecule type" value="Genomic_DNA"/>
</dbReference>